<organism evidence="1 2">
    <name type="scientific">Bosea spartocytisi</name>
    <dbReference type="NCBI Taxonomy" id="2773451"/>
    <lineage>
        <taxon>Bacteria</taxon>
        <taxon>Pseudomonadati</taxon>
        <taxon>Pseudomonadota</taxon>
        <taxon>Alphaproteobacteria</taxon>
        <taxon>Hyphomicrobiales</taxon>
        <taxon>Boseaceae</taxon>
        <taxon>Bosea</taxon>
    </lineage>
</organism>
<dbReference type="RefSeq" id="WP_191124704.1">
    <property type="nucleotide sequence ID" value="NZ_JACXWY010000009.1"/>
</dbReference>
<evidence type="ECO:0000313" key="2">
    <source>
        <dbReference type="Proteomes" id="UP000619295"/>
    </source>
</evidence>
<dbReference type="Proteomes" id="UP000619295">
    <property type="component" value="Unassembled WGS sequence"/>
</dbReference>
<comment type="caution">
    <text evidence="1">The sequence shown here is derived from an EMBL/GenBank/DDBJ whole genome shotgun (WGS) entry which is preliminary data.</text>
</comment>
<gene>
    <name evidence="1" type="ORF">IED13_15550</name>
</gene>
<sequence>MTVRAKFFVKSISHMGTPGSDPVAEIAMAPVFGSYGDGKVNETWSKYTPSGELKMTVTNPGAIEQFAVGKAYFLDFTPAD</sequence>
<evidence type="ECO:0000313" key="1">
    <source>
        <dbReference type="EMBL" id="MBD3847124.1"/>
    </source>
</evidence>
<reference evidence="1" key="1">
    <citation type="submission" date="2020-09" db="EMBL/GenBank/DDBJ databases">
        <title>Bosea spartocytisi sp. nov. a root nodule endophyte of Spartocytisus supranubius in the high mountain ecosystem fo the Teide National Park (Canary Islands, Spain).</title>
        <authorList>
            <person name="Pulido-Suarez L."/>
            <person name="Peix A."/>
            <person name="Igual J.M."/>
            <person name="Socas-Perez N."/>
            <person name="Velazquez E."/>
            <person name="Flores-Felix J.D."/>
            <person name="Leon-Barrios M."/>
        </authorList>
    </citation>
    <scope>NUCLEOTIDE SEQUENCE</scope>
    <source>
        <strain evidence="1">SSUT16</strain>
    </source>
</reference>
<dbReference type="AlphaFoldDB" id="A0A927I0B0"/>
<accession>A0A927I0B0</accession>
<keyword evidence="2" id="KW-1185">Reference proteome</keyword>
<proteinExistence type="predicted"/>
<protein>
    <submittedName>
        <fullName evidence="1">Uncharacterized protein</fullName>
    </submittedName>
</protein>
<name>A0A927I0B0_9HYPH</name>
<dbReference type="EMBL" id="JACXWY010000009">
    <property type="protein sequence ID" value="MBD3847124.1"/>
    <property type="molecule type" value="Genomic_DNA"/>
</dbReference>